<dbReference type="SUPFAM" id="SSF141452">
    <property type="entry name" value="Hcp1-like"/>
    <property type="match status" value="1"/>
</dbReference>
<reference evidence="1 2" key="1">
    <citation type="journal article" date="2011" name="Genome Res.">
        <title>Phylogeny-wide analysis of social amoeba genomes highlights ancient origins for complex intercellular communication.</title>
        <authorList>
            <person name="Heidel A.J."/>
            <person name="Lawal H.M."/>
            <person name="Felder M."/>
            <person name="Schilde C."/>
            <person name="Helps N.R."/>
            <person name="Tunggal B."/>
            <person name="Rivero F."/>
            <person name="John U."/>
            <person name="Schleicher M."/>
            <person name="Eichinger L."/>
            <person name="Platzer M."/>
            <person name="Noegel A.A."/>
            <person name="Schaap P."/>
            <person name="Gloeckner G."/>
        </authorList>
    </citation>
    <scope>NUCLEOTIDE SEQUENCE [LARGE SCALE GENOMIC DNA]</scope>
    <source>
        <strain evidence="2">ATCC 26659 / Pp 5 / PN500</strain>
    </source>
</reference>
<keyword evidence="2" id="KW-1185">Reference proteome</keyword>
<protein>
    <submittedName>
        <fullName evidence="1">Uncharacterized protein</fullName>
    </submittedName>
</protein>
<dbReference type="Gene3D" id="2.30.110.20">
    <property type="entry name" value="Hcp1-like"/>
    <property type="match status" value="1"/>
</dbReference>
<dbReference type="InParanoid" id="D3BU98"/>
<dbReference type="InterPro" id="IPR053165">
    <property type="entry name" value="HSI-I_assembly_Hcp1"/>
</dbReference>
<dbReference type="EMBL" id="ADBJ01000059">
    <property type="protein sequence ID" value="EFA75032.1"/>
    <property type="molecule type" value="Genomic_DNA"/>
</dbReference>
<comment type="caution">
    <text evidence="1">The sequence shown here is derived from an EMBL/GenBank/DDBJ whole genome shotgun (WGS) entry which is preliminary data.</text>
</comment>
<dbReference type="PANTHER" id="PTHR36152:SF1">
    <property type="entry name" value="UBIQUITIN-LIKE DOMAIN-CONTAINING PROTEIN"/>
    <property type="match status" value="1"/>
</dbReference>
<dbReference type="GeneID" id="31367185"/>
<accession>D3BU98</accession>
<dbReference type="PANTHER" id="PTHR36152">
    <property type="entry name" value="CYTOPLASMIC PROTEIN-RELATED"/>
    <property type="match status" value="1"/>
</dbReference>
<dbReference type="Proteomes" id="UP000001396">
    <property type="component" value="Unassembled WGS sequence"/>
</dbReference>
<dbReference type="InterPro" id="IPR008514">
    <property type="entry name" value="T6SS_Hcp"/>
</dbReference>
<sequence length="369" mass="41488">MTKGIYLHLPIDIDTSKSYEIPTIENQKDVLIEAILSAPQEPEEAANQQPQQSNVNSFSFGNFANNNNRKATQEMKAEEKIMKAQHFNWIDIMSFSHNVASAAGSKSLRSKRIKMVNGDEEAHVGEFTCTKFVSHATPSLNYLCLRREIIPHAIIRILDKIQKDEDAFKINIIEYELQYVRVSHVSVSGGTGGKPVETLSLSPRVIKTKYIDLNFHTREFDTYQVYHWDTITNTGSKTIFSQGSATKSLLEYAKKRLMIDLDSQDPSMIALIKELGLVTDYELPSEKLESHTIKISVSKEPITFKRITVKSLTIKSVIAAIAEKLAIPAQSITNLFSIDNNNTEIETDEDLQGTTSILFKQAGGKFYGY</sequence>
<gene>
    <name evidence="1" type="ORF">PPL_11717</name>
</gene>
<dbReference type="AlphaFoldDB" id="D3BU98"/>
<organism evidence="1 2">
    <name type="scientific">Heterostelium pallidum (strain ATCC 26659 / Pp 5 / PN500)</name>
    <name type="common">Cellular slime mold</name>
    <name type="synonym">Polysphondylium pallidum</name>
    <dbReference type="NCBI Taxonomy" id="670386"/>
    <lineage>
        <taxon>Eukaryota</taxon>
        <taxon>Amoebozoa</taxon>
        <taxon>Evosea</taxon>
        <taxon>Eumycetozoa</taxon>
        <taxon>Dictyostelia</taxon>
        <taxon>Acytosteliales</taxon>
        <taxon>Acytosteliaceae</taxon>
        <taxon>Heterostelium</taxon>
    </lineage>
</organism>
<evidence type="ECO:0000313" key="1">
    <source>
        <dbReference type="EMBL" id="EFA75032.1"/>
    </source>
</evidence>
<proteinExistence type="predicted"/>
<dbReference type="InterPro" id="IPR036624">
    <property type="entry name" value="Hcp1-lik_sf"/>
</dbReference>
<dbReference type="Pfam" id="PF05638">
    <property type="entry name" value="T6SS_HCP"/>
    <property type="match status" value="1"/>
</dbReference>
<dbReference type="RefSeq" id="XP_020427166.1">
    <property type="nucleotide sequence ID" value="XM_020582466.1"/>
</dbReference>
<name>D3BU98_HETP5</name>
<evidence type="ECO:0000313" key="2">
    <source>
        <dbReference type="Proteomes" id="UP000001396"/>
    </source>
</evidence>